<dbReference type="GO" id="GO:0005524">
    <property type="term" value="F:ATP binding"/>
    <property type="evidence" value="ECO:0007669"/>
    <property type="project" value="UniProtKB-KW"/>
</dbReference>
<keyword evidence="6" id="KW-0648">Protein biosynthesis</keyword>
<keyword evidence="4" id="KW-0547">Nucleotide-binding</keyword>
<dbReference type="EMBL" id="SDRB02011748">
    <property type="protein sequence ID" value="THG00286.1"/>
    <property type="molecule type" value="Genomic_DNA"/>
</dbReference>
<dbReference type="InterPro" id="IPR009080">
    <property type="entry name" value="tRNAsynth_Ia_anticodon-bd"/>
</dbReference>
<proteinExistence type="inferred from homology"/>
<accession>A0A4S4DEV4</accession>
<feature type="signal peptide" evidence="10">
    <location>
        <begin position="1"/>
        <end position="20"/>
    </location>
</feature>
<evidence type="ECO:0000256" key="7">
    <source>
        <dbReference type="ARBA" id="ARBA00023146"/>
    </source>
</evidence>
<dbReference type="Pfam" id="PF07889">
    <property type="entry name" value="DUF1664"/>
    <property type="match status" value="1"/>
</dbReference>
<keyword evidence="13" id="KW-1185">Reference proteome</keyword>
<dbReference type="GO" id="GO:0004832">
    <property type="term" value="F:valine-tRNA ligase activity"/>
    <property type="evidence" value="ECO:0007669"/>
    <property type="project" value="UniProtKB-EC"/>
</dbReference>
<feature type="chain" id="PRO_5021013519" description="valine--tRNA ligase" evidence="10">
    <location>
        <begin position="21"/>
        <end position="432"/>
    </location>
</feature>
<feature type="domain" description="DUF1664" evidence="11">
    <location>
        <begin position="151"/>
        <end position="185"/>
    </location>
</feature>
<comment type="similarity">
    <text evidence="1">Belongs to the class-I aminoacyl-tRNA synthetase family.</text>
</comment>
<evidence type="ECO:0000256" key="4">
    <source>
        <dbReference type="ARBA" id="ARBA00022741"/>
    </source>
</evidence>
<keyword evidence="5" id="KW-0067">ATP-binding</keyword>
<protein>
    <recommendedName>
        <fullName evidence="2">valine--tRNA ligase</fullName>
        <ecNumber evidence="2">6.1.1.9</ecNumber>
    </recommendedName>
    <alternativeName>
        <fullName evidence="8">Valyl-tRNA synthetase</fullName>
    </alternativeName>
</protein>
<evidence type="ECO:0000256" key="3">
    <source>
        <dbReference type="ARBA" id="ARBA00022598"/>
    </source>
</evidence>
<dbReference type="Gene3D" id="1.10.730.10">
    <property type="entry name" value="Isoleucyl-tRNA Synthetase, Domain 1"/>
    <property type="match status" value="1"/>
</dbReference>
<dbReference type="EC" id="6.1.1.9" evidence="2"/>
<evidence type="ECO:0000313" key="13">
    <source>
        <dbReference type="Proteomes" id="UP000306102"/>
    </source>
</evidence>
<name>A0A4S4DEV4_CAMSN</name>
<dbReference type="AlphaFoldDB" id="A0A4S4DEV4"/>
<dbReference type="InterPro" id="IPR012458">
    <property type="entry name" value="DUF1664"/>
</dbReference>
<evidence type="ECO:0000256" key="5">
    <source>
        <dbReference type="ARBA" id="ARBA00022840"/>
    </source>
</evidence>
<dbReference type="PANTHER" id="PTHR11946">
    <property type="entry name" value="VALYL-TRNA SYNTHETASES"/>
    <property type="match status" value="1"/>
</dbReference>
<dbReference type="PANTHER" id="PTHR11946:SF109">
    <property type="entry name" value="VALINE--TRNA LIGASE"/>
    <property type="match status" value="1"/>
</dbReference>
<evidence type="ECO:0000256" key="1">
    <source>
        <dbReference type="ARBA" id="ARBA00005594"/>
    </source>
</evidence>
<evidence type="ECO:0000256" key="6">
    <source>
        <dbReference type="ARBA" id="ARBA00022917"/>
    </source>
</evidence>
<evidence type="ECO:0000259" key="11">
    <source>
        <dbReference type="Pfam" id="PF07889"/>
    </source>
</evidence>
<dbReference type="SUPFAM" id="SSF47323">
    <property type="entry name" value="Anticodon-binding domain of a subclass of class I aminoacyl-tRNA synthetases"/>
    <property type="match status" value="1"/>
</dbReference>
<keyword evidence="7" id="KW-0030">Aminoacyl-tRNA synthetase</keyword>
<sequence length="432" mass="49260">MEARLHTIMVVLVLGVVVLASQTCHGRSDTTMRIYESKQAVTSFRVKDKNTTPPAPLFSSSPHFKSPPPQQNHCPPPPAMVVGYRQWCNKLWNAVRFAMSKLGDNYTPPTNVVPDIMPFNCQWILSVLNKAISKTVTSLDSYEFSDAATVGWRLPDMMFATKCSLSDVCNTIAKQLENVYSSIAASFSSYFFYYISEGDDVCIINLSSNVAELKEILKQRLQCFSFGSNQLLTEQTNFVELKQMMQHVVEGIFSRPQSAGVEKKDVDPSVRVEVHDDGVVKATDEVNPIKCNISNVQGVDHQEQNVKGILAMESLEEEEREEEEKKEKKEEAKEEFNPLRVHWLCLKIDMVDSVVYLFDSFPSTRLNKRKLNVAKILVQTMHELLQLQFRNEYVADFHHAVRHKLLVYFLMDVNNSKIVEYLQCLDINNTTK</sequence>
<keyword evidence="10" id="KW-0732">Signal</keyword>
<gene>
    <name evidence="12" type="ORF">TEA_001737</name>
</gene>
<keyword evidence="3" id="KW-0436">Ligase</keyword>
<evidence type="ECO:0000313" key="12">
    <source>
        <dbReference type="EMBL" id="THG00286.1"/>
    </source>
</evidence>
<dbReference type="STRING" id="542762.A0A4S4DEV4"/>
<evidence type="ECO:0000256" key="8">
    <source>
        <dbReference type="ARBA" id="ARBA00029936"/>
    </source>
</evidence>
<dbReference type="InterPro" id="IPR002303">
    <property type="entry name" value="Valyl-tRNA_ligase"/>
</dbReference>
<dbReference type="GO" id="GO:0005829">
    <property type="term" value="C:cytosol"/>
    <property type="evidence" value="ECO:0007669"/>
    <property type="project" value="TreeGrafter"/>
</dbReference>
<evidence type="ECO:0000256" key="10">
    <source>
        <dbReference type="SAM" id="SignalP"/>
    </source>
</evidence>
<reference evidence="12 13" key="1">
    <citation type="journal article" date="2018" name="Proc. Natl. Acad. Sci. U.S.A.">
        <title>Draft genome sequence of Camellia sinensis var. sinensis provides insights into the evolution of the tea genome and tea quality.</title>
        <authorList>
            <person name="Wei C."/>
            <person name="Yang H."/>
            <person name="Wang S."/>
            <person name="Zhao J."/>
            <person name="Liu C."/>
            <person name="Gao L."/>
            <person name="Xia E."/>
            <person name="Lu Y."/>
            <person name="Tai Y."/>
            <person name="She G."/>
            <person name="Sun J."/>
            <person name="Cao H."/>
            <person name="Tong W."/>
            <person name="Gao Q."/>
            <person name="Li Y."/>
            <person name="Deng W."/>
            <person name="Jiang X."/>
            <person name="Wang W."/>
            <person name="Chen Q."/>
            <person name="Zhang S."/>
            <person name="Li H."/>
            <person name="Wu J."/>
            <person name="Wang P."/>
            <person name="Li P."/>
            <person name="Shi C."/>
            <person name="Zheng F."/>
            <person name="Jian J."/>
            <person name="Huang B."/>
            <person name="Shan D."/>
            <person name="Shi M."/>
            <person name="Fang C."/>
            <person name="Yue Y."/>
            <person name="Li F."/>
            <person name="Li D."/>
            <person name="Wei S."/>
            <person name="Han B."/>
            <person name="Jiang C."/>
            <person name="Yin Y."/>
            <person name="Xia T."/>
            <person name="Zhang Z."/>
            <person name="Bennetzen J.L."/>
            <person name="Zhao S."/>
            <person name="Wan X."/>
        </authorList>
    </citation>
    <scope>NUCLEOTIDE SEQUENCE [LARGE SCALE GENOMIC DNA]</scope>
    <source>
        <strain evidence="13">cv. Shuchazao</strain>
        <tissue evidence="12">Leaf</tissue>
    </source>
</reference>
<organism evidence="12 13">
    <name type="scientific">Camellia sinensis var. sinensis</name>
    <name type="common">China tea</name>
    <dbReference type="NCBI Taxonomy" id="542762"/>
    <lineage>
        <taxon>Eukaryota</taxon>
        <taxon>Viridiplantae</taxon>
        <taxon>Streptophyta</taxon>
        <taxon>Embryophyta</taxon>
        <taxon>Tracheophyta</taxon>
        <taxon>Spermatophyta</taxon>
        <taxon>Magnoliopsida</taxon>
        <taxon>eudicotyledons</taxon>
        <taxon>Gunneridae</taxon>
        <taxon>Pentapetalae</taxon>
        <taxon>asterids</taxon>
        <taxon>Ericales</taxon>
        <taxon>Theaceae</taxon>
        <taxon>Camellia</taxon>
    </lineage>
</organism>
<dbReference type="GO" id="GO:0006438">
    <property type="term" value="P:valyl-tRNA aminoacylation"/>
    <property type="evidence" value="ECO:0007669"/>
    <property type="project" value="InterPro"/>
</dbReference>
<feature type="region of interest" description="Disordered" evidence="9">
    <location>
        <begin position="46"/>
        <end position="72"/>
    </location>
</feature>
<evidence type="ECO:0000256" key="9">
    <source>
        <dbReference type="SAM" id="MobiDB-lite"/>
    </source>
</evidence>
<comment type="caution">
    <text evidence="12">The sequence shown here is derived from an EMBL/GenBank/DDBJ whole genome shotgun (WGS) entry which is preliminary data.</text>
</comment>
<dbReference type="Proteomes" id="UP000306102">
    <property type="component" value="Unassembled WGS sequence"/>
</dbReference>
<evidence type="ECO:0000256" key="2">
    <source>
        <dbReference type="ARBA" id="ARBA00013169"/>
    </source>
</evidence>